<name>A0A1H8K1X9_9SPHI</name>
<accession>A0A1H8K1X9</accession>
<dbReference type="AlphaFoldDB" id="A0A1H8K1X9"/>
<organism evidence="1 2">
    <name type="scientific">Mucilaginibacter gossypiicola</name>
    <dbReference type="NCBI Taxonomy" id="551995"/>
    <lineage>
        <taxon>Bacteria</taxon>
        <taxon>Pseudomonadati</taxon>
        <taxon>Bacteroidota</taxon>
        <taxon>Sphingobacteriia</taxon>
        <taxon>Sphingobacteriales</taxon>
        <taxon>Sphingobacteriaceae</taxon>
        <taxon>Mucilaginibacter</taxon>
    </lineage>
</organism>
<sequence>MCIFWITRLVLLACLAVLVYMIMPNYTEQSDGWD</sequence>
<reference evidence="2" key="1">
    <citation type="submission" date="2016-10" db="EMBL/GenBank/DDBJ databases">
        <authorList>
            <person name="Varghese N."/>
            <person name="Submissions S."/>
        </authorList>
    </citation>
    <scope>NUCLEOTIDE SEQUENCE [LARGE SCALE GENOMIC DNA]</scope>
    <source>
        <strain evidence="2">Gh-48</strain>
    </source>
</reference>
<dbReference type="Proteomes" id="UP000198942">
    <property type="component" value="Unassembled WGS sequence"/>
</dbReference>
<protein>
    <submittedName>
        <fullName evidence="1">Uncharacterized protein</fullName>
    </submittedName>
</protein>
<keyword evidence="2" id="KW-1185">Reference proteome</keyword>
<gene>
    <name evidence="1" type="ORF">SAMN05192574_104404</name>
</gene>
<dbReference type="STRING" id="551995.SAMN05192574_104404"/>
<evidence type="ECO:0000313" key="1">
    <source>
        <dbReference type="EMBL" id="SEN86677.1"/>
    </source>
</evidence>
<proteinExistence type="predicted"/>
<dbReference type="EMBL" id="FOCL01000004">
    <property type="protein sequence ID" value="SEN86677.1"/>
    <property type="molecule type" value="Genomic_DNA"/>
</dbReference>
<evidence type="ECO:0000313" key="2">
    <source>
        <dbReference type="Proteomes" id="UP000198942"/>
    </source>
</evidence>